<feature type="compositionally biased region" description="Basic residues" evidence="1">
    <location>
        <begin position="427"/>
        <end position="439"/>
    </location>
</feature>
<gene>
    <name evidence="2" type="ORF">PCANC_21153</name>
</gene>
<sequence length="439" mass="48622">MVSRFLSPLGFRTLFTAVYSRKNQSKYFTLPPIDSTKPDENTETVTSISTRFNRSSNKKPYNADTTASILPPHDFPEGSEVNPTVWTTIQDNPHVEEPKKSKPRAKKNKKAFTPSVTAPTSQEAIGGASRKMDVDQHERSSATPMPMTPQPTVRPVDALGAAANALPNLPPSIARQEESPAMTLTEARQELLIPNSSRPQSPGGNNPFPPIDSLEEQAQISLIMLNTHYDSYVGANNRRHLAIAEMHLQQCILAQETLRSRVGDAMTITLSQGWSAKYQLSKLKEWMRHYIPRAQNHPGQSLATTNANPGYHSEATHASSVPHPPPNISQGSYPQVPMPNMPNHQVKTAPGPYNHAPLFNQQSEAVPAPQGQTEYHPHLSQGRKPGRGGRTNYSSNENKPSSNRGLERMMATAEFLQRASAYMDRRGRSRSSRSNCRRK</sequence>
<feature type="compositionally biased region" description="Polar residues" evidence="1">
    <location>
        <begin position="391"/>
        <end position="404"/>
    </location>
</feature>
<reference evidence="2 3" key="1">
    <citation type="submission" date="2017-11" db="EMBL/GenBank/DDBJ databases">
        <title>De novo assembly and phasing of dikaryotic genomes from two isolates of Puccinia coronata f. sp. avenae, the causal agent of oat crown rust.</title>
        <authorList>
            <person name="Miller M.E."/>
            <person name="Zhang Y."/>
            <person name="Omidvar V."/>
            <person name="Sperschneider J."/>
            <person name="Schwessinger B."/>
            <person name="Raley C."/>
            <person name="Palmer J.M."/>
            <person name="Garnica D."/>
            <person name="Upadhyaya N."/>
            <person name="Rathjen J."/>
            <person name="Taylor J.M."/>
            <person name="Park R.F."/>
            <person name="Dodds P.N."/>
            <person name="Hirsch C.D."/>
            <person name="Kianian S.F."/>
            <person name="Figueroa M."/>
        </authorList>
    </citation>
    <scope>NUCLEOTIDE SEQUENCE [LARGE SCALE GENOMIC DNA]</scope>
    <source>
        <strain evidence="2">12NC29</strain>
    </source>
</reference>
<feature type="compositionally biased region" description="Basic residues" evidence="1">
    <location>
        <begin position="101"/>
        <end position="110"/>
    </location>
</feature>
<organism evidence="2 3">
    <name type="scientific">Puccinia coronata f. sp. avenae</name>
    <dbReference type="NCBI Taxonomy" id="200324"/>
    <lineage>
        <taxon>Eukaryota</taxon>
        <taxon>Fungi</taxon>
        <taxon>Dikarya</taxon>
        <taxon>Basidiomycota</taxon>
        <taxon>Pucciniomycotina</taxon>
        <taxon>Pucciniomycetes</taxon>
        <taxon>Pucciniales</taxon>
        <taxon>Pucciniaceae</taxon>
        <taxon>Puccinia</taxon>
    </lineage>
</organism>
<feature type="compositionally biased region" description="Basic and acidic residues" evidence="1">
    <location>
        <begin position="130"/>
        <end position="140"/>
    </location>
</feature>
<dbReference type="AlphaFoldDB" id="A0A2N5SSX4"/>
<name>A0A2N5SSX4_9BASI</name>
<protein>
    <submittedName>
        <fullName evidence="2">Uncharacterized protein</fullName>
    </submittedName>
</protein>
<comment type="caution">
    <text evidence="2">The sequence shown here is derived from an EMBL/GenBank/DDBJ whole genome shotgun (WGS) entry which is preliminary data.</text>
</comment>
<evidence type="ECO:0000313" key="2">
    <source>
        <dbReference type="EMBL" id="PLW16346.1"/>
    </source>
</evidence>
<proteinExistence type="predicted"/>
<feature type="region of interest" description="Disordered" evidence="1">
    <location>
        <begin position="90"/>
        <end position="152"/>
    </location>
</feature>
<evidence type="ECO:0000256" key="1">
    <source>
        <dbReference type="SAM" id="MobiDB-lite"/>
    </source>
</evidence>
<feature type="compositionally biased region" description="Polar residues" evidence="1">
    <location>
        <begin position="114"/>
        <end position="123"/>
    </location>
</feature>
<feature type="region of interest" description="Disordered" evidence="1">
    <location>
        <begin position="294"/>
        <end position="439"/>
    </location>
</feature>
<keyword evidence="3" id="KW-1185">Reference proteome</keyword>
<evidence type="ECO:0000313" key="3">
    <source>
        <dbReference type="Proteomes" id="UP000235388"/>
    </source>
</evidence>
<feature type="compositionally biased region" description="Polar residues" evidence="1">
    <location>
        <begin position="297"/>
        <end position="308"/>
    </location>
</feature>
<dbReference type="Proteomes" id="UP000235388">
    <property type="component" value="Unassembled WGS sequence"/>
</dbReference>
<accession>A0A2N5SSX4</accession>
<dbReference type="EMBL" id="PGCJ01000873">
    <property type="protein sequence ID" value="PLW16346.1"/>
    <property type="molecule type" value="Genomic_DNA"/>
</dbReference>